<evidence type="ECO:0000313" key="9">
    <source>
        <dbReference type="Proteomes" id="UP000235015"/>
    </source>
</evidence>
<evidence type="ECO:0000256" key="1">
    <source>
        <dbReference type="ARBA" id="ARBA00004370"/>
    </source>
</evidence>
<dbReference type="RefSeq" id="WP_273437189.1">
    <property type="nucleotide sequence ID" value="NZ_PKUN01000001.1"/>
</dbReference>
<name>A0A2N6D151_9GAMM</name>
<evidence type="ECO:0000256" key="5">
    <source>
        <dbReference type="SAM" id="Phobius"/>
    </source>
</evidence>
<dbReference type="STRING" id="1111735.GCA_000428045_03486"/>
<evidence type="ECO:0000259" key="6">
    <source>
        <dbReference type="PROSITE" id="PS50111"/>
    </source>
</evidence>
<feature type="transmembrane region" description="Helical" evidence="5">
    <location>
        <begin position="10"/>
        <end position="29"/>
    </location>
</feature>
<dbReference type="GO" id="GO:0006935">
    <property type="term" value="P:chemotaxis"/>
    <property type="evidence" value="ECO:0007669"/>
    <property type="project" value="InterPro"/>
</dbReference>
<dbReference type="FunFam" id="1.10.287.950:FF:000001">
    <property type="entry name" value="Methyl-accepting chemotaxis sensory transducer"/>
    <property type="match status" value="1"/>
</dbReference>
<dbReference type="PANTHER" id="PTHR32089:SF120">
    <property type="entry name" value="METHYL-ACCEPTING CHEMOTAXIS PROTEIN TLPQ"/>
    <property type="match status" value="1"/>
</dbReference>
<evidence type="ECO:0000256" key="4">
    <source>
        <dbReference type="PROSITE-ProRule" id="PRU00284"/>
    </source>
</evidence>
<dbReference type="InterPro" id="IPR004089">
    <property type="entry name" value="MCPsignal_dom"/>
</dbReference>
<dbReference type="PRINTS" id="PR00260">
    <property type="entry name" value="CHEMTRNSDUCR"/>
</dbReference>
<comment type="similarity">
    <text evidence="3">Belongs to the methyl-accepting chemotaxis (MCP) protein family.</text>
</comment>
<comment type="caution">
    <text evidence="8">The sequence shown here is derived from an EMBL/GenBank/DDBJ whole genome shotgun (WGS) entry which is preliminary data.</text>
</comment>
<keyword evidence="2 4" id="KW-0807">Transducer</keyword>
<feature type="domain" description="Methyl-accepting transducer" evidence="6">
    <location>
        <begin position="266"/>
        <end position="502"/>
    </location>
</feature>
<evidence type="ECO:0000259" key="7">
    <source>
        <dbReference type="PROSITE" id="PS50885"/>
    </source>
</evidence>
<comment type="subcellular location">
    <subcellularLocation>
        <location evidence="1">Membrane</location>
    </subcellularLocation>
</comment>
<feature type="domain" description="HAMP" evidence="7">
    <location>
        <begin position="209"/>
        <end position="261"/>
    </location>
</feature>
<dbReference type="Proteomes" id="UP000235015">
    <property type="component" value="Unassembled WGS sequence"/>
</dbReference>
<dbReference type="GO" id="GO:0004888">
    <property type="term" value="F:transmembrane signaling receptor activity"/>
    <property type="evidence" value="ECO:0007669"/>
    <property type="project" value="InterPro"/>
</dbReference>
<dbReference type="CDD" id="cd11386">
    <property type="entry name" value="MCP_signal"/>
    <property type="match status" value="1"/>
</dbReference>
<protein>
    <recommendedName>
        <fullName evidence="10">Methyl-accepting chemotaxis protein</fullName>
    </recommendedName>
</protein>
<dbReference type="Pfam" id="PF00015">
    <property type="entry name" value="MCPsignal"/>
    <property type="match status" value="1"/>
</dbReference>
<dbReference type="Gene3D" id="1.10.287.950">
    <property type="entry name" value="Methyl-accepting chemotaxis protein"/>
    <property type="match status" value="1"/>
</dbReference>
<dbReference type="EMBL" id="PKUN01000001">
    <property type="protein sequence ID" value="PLX63420.1"/>
    <property type="molecule type" value="Genomic_DNA"/>
</dbReference>
<dbReference type="SMART" id="SM00304">
    <property type="entry name" value="HAMP"/>
    <property type="match status" value="1"/>
</dbReference>
<dbReference type="AlphaFoldDB" id="A0A2N6D151"/>
<dbReference type="SUPFAM" id="SSF58104">
    <property type="entry name" value="Methyl-accepting chemotaxis protein (MCP) signaling domain"/>
    <property type="match status" value="1"/>
</dbReference>
<gene>
    <name evidence="8" type="ORF">C0630_00460</name>
</gene>
<dbReference type="PANTHER" id="PTHR32089">
    <property type="entry name" value="METHYL-ACCEPTING CHEMOTAXIS PROTEIN MCPB"/>
    <property type="match status" value="1"/>
</dbReference>
<reference evidence="8 9" key="1">
    <citation type="submission" date="2017-11" db="EMBL/GenBank/DDBJ databases">
        <title>Genome-resolved metagenomics identifies genetic mobility, metabolic interactions, and unexpected diversity in perchlorate-reducing communities.</title>
        <authorList>
            <person name="Barnum T.P."/>
            <person name="Figueroa I.A."/>
            <person name="Carlstrom C.I."/>
            <person name="Lucas L.N."/>
            <person name="Engelbrektson A.L."/>
            <person name="Coates J.D."/>
        </authorList>
    </citation>
    <scope>NUCLEOTIDE SEQUENCE [LARGE SCALE GENOMIC DNA]</scope>
    <source>
        <strain evidence="8">BM301</strain>
    </source>
</reference>
<evidence type="ECO:0008006" key="10">
    <source>
        <dbReference type="Google" id="ProtNLM"/>
    </source>
</evidence>
<evidence type="ECO:0000313" key="8">
    <source>
        <dbReference type="EMBL" id="PLX63420.1"/>
    </source>
</evidence>
<accession>A0A2N6D151</accession>
<dbReference type="InterPro" id="IPR004090">
    <property type="entry name" value="Chemotax_Me-accpt_rcpt"/>
</dbReference>
<dbReference type="SMART" id="SM00283">
    <property type="entry name" value="MA"/>
    <property type="match status" value="1"/>
</dbReference>
<evidence type="ECO:0000256" key="3">
    <source>
        <dbReference type="ARBA" id="ARBA00029447"/>
    </source>
</evidence>
<keyword evidence="5" id="KW-0812">Transmembrane</keyword>
<dbReference type="GO" id="GO:0016020">
    <property type="term" value="C:membrane"/>
    <property type="evidence" value="ECO:0007669"/>
    <property type="project" value="UniProtKB-SubCell"/>
</dbReference>
<organism evidence="8 9">
    <name type="scientific">Sedimenticola selenatireducens</name>
    <dbReference type="NCBI Taxonomy" id="191960"/>
    <lineage>
        <taxon>Bacteria</taxon>
        <taxon>Pseudomonadati</taxon>
        <taxon>Pseudomonadota</taxon>
        <taxon>Gammaproteobacteria</taxon>
        <taxon>Chromatiales</taxon>
        <taxon>Sedimenticolaceae</taxon>
        <taxon>Sedimenticola</taxon>
    </lineage>
</organism>
<dbReference type="CDD" id="cd06225">
    <property type="entry name" value="HAMP"/>
    <property type="match status" value="1"/>
</dbReference>
<proteinExistence type="inferred from homology"/>
<keyword evidence="5" id="KW-1133">Transmembrane helix</keyword>
<feature type="transmembrane region" description="Helical" evidence="5">
    <location>
        <begin position="185"/>
        <end position="207"/>
    </location>
</feature>
<dbReference type="PROSITE" id="PS50111">
    <property type="entry name" value="CHEMOTAXIS_TRANSDUC_2"/>
    <property type="match status" value="1"/>
</dbReference>
<dbReference type="PROSITE" id="PS50885">
    <property type="entry name" value="HAMP"/>
    <property type="match status" value="1"/>
</dbReference>
<sequence>MKFKSIRGKLLVLISVGMIIVAAVVLHGFNSAWQSIGLFEQVILQEVDNERQITNMALEFKKQVQEWKNVLLRGADSKQLEKYWGKFEKTEAAIQSSGAGLQQRLEGQTKQLVMDFLQAHKTMGVAYRKGLEVFKSSGFDHHAGDKAVAGIDRAPTELLENAAKEISRQASDTADLTIVNSKDDLLLSVIILVVVFILTAAFIVLFVNAQVVRPAIKIQNLLEKIAAGDLSRFASIESRDEFGRIAGSVNQVQKHLCEVIRRLVSVAGQVNGSSEDVSSITESNLQALSRQRGEMEMVATAMNEMTMTIQEVAKNATETAQQAKDADQLAEQGNQKVSQVIGAISQLSNEIQGLAGEVQALEADSTEIGSVVEVIHNIAEQTNLLALNAAIEAARAGEQGRGFAVVADEVRTLADRTRKSTQDIQAMIERLQQGTRKAASAMQQGTKKVESTVELAEEAGKALGQSTRGINIISGANIQIASAAEEQGEVAEEINRNIVSANDLAVQVHESGAATSQSTHKLAELSTEMVELSAHFKLADGD</sequence>
<dbReference type="InterPro" id="IPR003660">
    <property type="entry name" value="HAMP_dom"/>
</dbReference>
<dbReference type="GO" id="GO:0007165">
    <property type="term" value="P:signal transduction"/>
    <property type="evidence" value="ECO:0007669"/>
    <property type="project" value="UniProtKB-KW"/>
</dbReference>
<dbReference type="Pfam" id="PF00672">
    <property type="entry name" value="HAMP"/>
    <property type="match status" value="1"/>
</dbReference>
<evidence type="ECO:0000256" key="2">
    <source>
        <dbReference type="ARBA" id="ARBA00023224"/>
    </source>
</evidence>
<keyword evidence="5" id="KW-0472">Membrane</keyword>